<evidence type="ECO:0000256" key="3">
    <source>
        <dbReference type="ARBA" id="ARBA00022490"/>
    </source>
</evidence>
<dbReference type="GO" id="GO:0015631">
    <property type="term" value="F:tubulin binding"/>
    <property type="evidence" value="ECO:0007669"/>
    <property type="project" value="InterPro"/>
</dbReference>
<dbReference type="PANTHER" id="PTHR15139">
    <property type="entry name" value="TUBULIN FOLDING COFACTOR C"/>
    <property type="match status" value="1"/>
</dbReference>
<dbReference type="InterPro" id="IPR027684">
    <property type="entry name" value="TBCC"/>
</dbReference>
<evidence type="ECO:0000259" key="8">
    <source>
        <dbReference type="PROSITE" id="PS51329"/>
    </source>
</evidence>
<keyword evidence="4" id="KW-0007">Acetylation</keyword>
<dbReference type="InterPro" id="IPR017901">
    <property type="entry name" value="C-CAP_CF_C-like"/>
</dbReference>
<sequence length="381" mass="41198">MAQPQDFPELTREITNSEKFFSFFQRAITDLNEQMDGLQSHGASGGERADAIDHIQAGIARLSDAVKDASSIIPAYDQRTYGDAIKALSSKSQELKSSFAPRPKFAFKSGVSLTQKKNASAISLNDAALLAEQRRKGVPGYVSDISAGSSMATTPAHLRSPAPERVDEEVLGESQDADSGSVRIRQPSFSQSTSVKIDNHEGVHIILPPSAGHATSSGTLSNLRRCVVDMSSPTSAGHPFAGLTLKDITNSLIICGHVSGAAHLTNVRDSVIVVASRQFRMHESSGCDVYLLCSGRPIIEDCSNVRFAPLPELYMTEDDQNVKSQWSEIDDFKWLRSEPSPNWNVLAEEERVDQKLWREVVPGGPGIGVGDVLRAVGLHAS</sequence>
<evidence type="ECO:0000313" key="9">
    <source>
        <dbReference type="EMBL" id="KAK5699747.1"/>
    </source>
</evidence>
<proteinExistence type="inferred from homology"/>
<dbReference type="Pfam" id="PF07986">
    <property type="entry name" value="TBCC"/>
    <property type="match status" value="1"/>
</dbReference>
<dbReference type="Gene3D" id="2.160.20.70">
    <property type="match status" value="1"/>
</dbReference>
<comment type="subcellular location">
    <subcellularLocation>
        <location evidence="1">Cytoplasm</location>
    </subcellularLocation>
</comment>
<comment type="caution">
    <text evidence="9">The sequence shown here is derived from an EMBL/GenBank/DDBJ whole genome shotgun (WGS) entry which is preliminary data.</text>
</comment>
<dbReference type="GO" id="GO:0007021">
    <property type="term" value="P:tubulin complex assembly"/>
    <property type="evidence" value="ECO:0007669"/>
    <property type="project" value="TreeGrafter"/>
</dbReference>
<evidence type="ECO:0000256" key="7">
    <source>
        <dbReference type="SAM" id="MobiDB-lite"/>
    </source>
</evidence>
<evidence type="ECO:0000256" key="4">
    <source>
        <dbReference type="ARBA" id="ARBA00022990"/>
    </source>
</evidence>
<dbReference type="InterPro" id="IPR038397">
    <property type="entry name" value="TBCC_N_sf"/>
</dbReference>
<accession>A0AAN7VSH3</accession>
<dbReference type="PROSITE" id="PS51329">
    <property type="entry name" value="C_CAP_COFACTOR_C"/>
    <property type="match status" value="1"/>
</dbReference>
<dbReference type="GO" id="GO:0007023">
    <property type="term" value="P:post-chaperonin tubulin folding pathway"/>
    <property type="evidence" value="ECO:0007669"/>
    <property type="project" value="InterPro"/>
</dbReference>
<dbReference type="SMART" id="SM00673">
    <property type="entry name" value="CARP"/>
    <property type="match status" value="1"/>
</dbReference>
<organism evidence="9 10">
    <name type="scientific">Elasticomyces elasticus</name>
    <dbReference type="NCBI Taxonomy" id="574655"/>
    <lineage>
        <taxon>Eukaryota</taxon>
        <taxon>Fungi</taxon>
        <taxon>Dikarya</taxon>
        <taxon>Ascomycota</taxon>
        <taxon>Pezizomycotina</taxon>
        <taxon>Dothideomycetes</taxon>
        <taxon>Dothideomycetidae</taxon>
        <taxon>Mycosphaerellales</taxon>
        <taxon>Teratosphaeriaceae</taxon>
        <taxon>Elasticomyces</taxon>
    </lineage>
</organism>
<dbReference type="InterPro" id="IPR016098">
    <property type="entry name" value="CAP/MinC_C"/>
</dbReference>
<evidence type="ECO:0000256" key="1">
    <source>
        <dbReference type="ARBA" id="ARBA00004496"/>
    </source>
</evidence>
<dbReference type="InterPro" id="IPR031925">
    <property type="entry name" value="TBCC_N"/>
</dbReference>
<dbReference type="GO" id="GO:0005737">
    <property type="term" value="C:cytoplasm"/>
    <property type="evidence" value="ECO:0007669"/>
    <property type="project" value="UniProtKB-SubCell"/>
</dbReference>
<keyword evidence="3" id="KW-0963">Cytoplasm</keyword>
<evidence type="ECO:0000313" key="10">
    <source>
        <dbReference type="Proteomes" id="UP001310594"/>
    </source>
</evidence>
<dbReference type="InterPro" id="IPR012945">
    <property type="entry name" value="Tubulin-bd_cofactor_C_dom"/>
</dbReference>
<dbReference type="PANTHER" id="PTHR15139:SF0">
    <property type="entry name" value="TUBULIN-SPECIFIC CHAPERONE C"/>
    <property type="match status" value="1"/>
</dbReference>
<dbReference type="Pfam" id="PF16752">
    <property type="entry name" value="TBCC_N"/>
    <property type="match status" value="1"/>
</dbReference>
<evidence type="ECO:0000256" key="5">
    <source>
        <dbReference type="ARBA" id="ARBA00023186"/>
    </source>
</evidence>
<feature type="region of interest" description="Disordered" evidence="7">
    <location>
        <begin position="141"/>
        <end position="193"/>
    </location>
</feature>
<dbReference type="InterPro" id="IPR006599">
    <property type="entry name" value="CARP_motif"/>
</dbReference>
<protein>
    <recommendedName>
        <fullName evidence="8">C-CAP/cofactor C-like domain-containing protein</fullName>
    </recommendedName>
</protein>
<gene>
    <name evidence="9" type="ORF">LTR97_005878</name>
</gene>
<dbReference type="Gene3D" id="1.20.58.1250">
    <property type="entry name" value="Tubulin Binding Cofactor C, N-terminal domain"/>
    <property type="match status" value="1"/>
</dbReference>
<keyword evidence="5" id="KW-0143">Chaperone</keyword>
<feature type="domain" description="C-CAP/cofactor C-like" evidence="8">
    <location>
        <begin position="187"/>
        <end position="334"/>
    </location>
</feature>
<comment type="subunit">
    <text evidence="6">Supercomplex made of cofactors A to E. Cofactors A and D function by capturing and stabilizing tubulin in a quasi-native conformation. Cofactor E binds to the cofactor D-tubulin complex; interaction with cofactor C then causes the release of tubulin polypeptides that are committed to the native state.</text>
</comment>
<dbReference type="EMBL" id="JAVRQU010000008">
    <property type="protein sequence ID" value="KAK5699747.1"/>
    <property type="molecule type" value="Genomic_DNA"/>
</dbReference>
<comment type="similarity">
    <text evidence="2">Belongs to the TBCC family.</text>
</comment>
<dbReference type="Proteomes" id="UP001310594">
    <property type="component" value="Unassembled WGS sequence"/>
</dbReference>
<evidence type="ECO:0000256" key="6">
    <source>
        <dbReference type="ARBA" id="ARBA00026055"/>
    </source>
</evidence>
<dbReference type="AlphaFoldDB" id="A0AAN7VSH3"/>
<evidence type="ECO:0000256" key="2">
    <source>
        <dbReference type="ARBA" id="ARBA00008848"/>
    </source>
</evidence>
<name>A0AAN7VSH3_9PEZI</name>
<reference evidence="9" key="1">
    <citation type="submission" date="2023-08" db="EMBL/GenBank/DDBJ databases">
        <title>Black Yeasts Isolated from many extreme environments.</title>
        <authorList>
            <person name="Coleine C."/>
            <person name="Stajich J.E."/>
            <person name="Selbmann L."/>
        </authorList>
    </citation>
    <scope>NUCLEOTIDE SEQUENCE</scope>
    <source>
        <strain evidence="9">CCFEE 5810</strain>
    </source>
</reference>